<evidence type="ECO:0000259" key="12">
    <source>
        <dbReference type="Pfam" id="PF00593"/>
    </source>
</evidence>
<keyword evidence="4 9" id="KW-0812">Transmembrane</keyword>
<dbReference type="EMBL" id="JWIC01000005">
    <property type="protein sequence ID" value="KID57655.1"/>
    <property type="molecule type" value="Genomic_DNA"/>
</dbReference>
<protein>
    <submittedName>
        <fullName evidence="14">TonB-dependent receptor</fullName>
    </submittedName>
</protein>
<evidence type="ECO:0000259" key="13">
    <source>
        <dbReference type="Pfam" id="PF07715"/>
    </source>
</evidence>
<sequence length="675" mass="75080">MKKRLICTAITASFAWQGQAQSEQTMEHIEVIAPMHSPLDIKTDPKATRQPLPAQDGADLLSSIAGFSLVKKGGASSDPVFRGMAGSRINIITDGGVTLGGCGGRMDPPTAYITPQTYDTLTVIKGPQTVLYGPGNSAATVVFERESERLLERGTTGFVNTTLGDFGKRVINSDIKTGTEDYFARIAASYSTADDYQDGEGARIHSAYDKWNLDTQFAYTPDHNTLYSISLGRSDGEVAYADRMMDGSLFDRTQVALQMSKSELEGFVDSIEANIFFNNIDHIMDNHSLRQFMPNMMMKTPVSSNPDRRTFGGKVLLSSELNDTIALAYGLDHQQNRHRIRIGRDLENIPVESLTRQETAEFEQTGLFAEIEYSLSQNSQWVSGLRVDDWQATDRRQTRTVMMKVVPNPTADLTRDDTLISGFTRYQAQSENSSYYIGLGRTERFPDYWEVMGGGRGAVDSPSAFLVDHETTNQLDIGWLGQSSAFTNSVSVFFNRIDNYLLTDNLYEKMGMASRVTRNIDAQTYGFEAESRYNVNKNLMATASINYVKGENRTDNIALAQQPPLQIRFALSYTKDKWQFGGLWRIVQGQHRVAIGQGNIAGQDVSQSHGFGTLALNTSYSQSEDLVFNLGLDNVFDKTYAEHLSRSGAMVSGYDQTAKVNEAGRTVWLNMNWKF</sequence>
<dbReference type="Proteomes" id="UP000031327">
    <property type="component" value="Unassembled WGS sequence"/>
</dbReference>
<dbReference type="PANTHER" id="PTHR30069">
    <property type="entry name" value="TONB-DEPENDENT OUTER MEMBRANE RECEPTOR"/>
    <property type="match status" value="1"/>
</dbReference>
<keyword evidence="7 9" id="KW-0472">Membrane</keyword>
<dbReference type="SUPFAM" id="SSF56935">
    <property type="entry name" value="Porins"/>
    <property type="match status" value="1"/>
</dbReference>
<feature type="short sequence motif" description="TonB C-terminal box" evidence="10">
    <location>
        <begin position="658"/>
        <end position="675"/>
    </location>
</feature>
<dbReference type="PROSITE" id="PS01156">
    <property type="entry name" value="TONB_DEPENDENT_REC_2"/>
    <property type="match status" value="1"/>
</dbReference>
<feature type="domain" description="TonB-dependent receptor-like beta-barrel" evidence="12">
    <location>
        <begin position="194"/>
        <end position="635"/>
    </location>
</feature>
<comment type="similarity">
    <text evidence="9 11">Belongs to the TonB-dependent receptor family.</text>
</comment>
<reference evidence="14 15" key="1">
    <citation type="submission" date="2014-12" db="EMBL/GenBank/DDBJ databases">
        <title>Draft Genome Sequence of Pseudoalteromonas luteoviolacea HI1.</title>
        <authorList>
            <person name="Asahina A.Y."/>
            <person name="Hadfield M.G."/>
        </authorList>
    </citation>
    <scope>NUCLEOTIDE SEQUENCE [LARGE SCALE GENOMIC DNA]</scope>
    <source>
        <strain evidence="14 15">HI1</strain>
    </source>
</reference>
<dbReference type="Pfam" id="PF00593">
    <property type="entry name" value="TonB_dep_Rec_b-barrel"/>
    <property type="match status" value="1"/>
</dbReference>
<dbReference type="InterPro" id="IPR039426">
    <property type="entry name" value="TonB-dep_rcpt-like"/>
</dbReference>
<evidence type="ECO:0000256" key="3">
    <source>
        <dbReference type="ARBA" id="ARBA00022452"/>
    </source>
</evidence>
<dbReference type="Pfam" id="PF07715">
    <property type="entry name" value="Plug"/>
    <property type="match status" value="1"/>
</dbReference>
<dbReference type="InterPro" id="IPR037066">
    <property type="entry name" value="Plug_dom_sf"/>
</dbReference>
<evidence type="ECO:0000256" key="7">
    <source>
        <dbReference type="ARBA" id="ARBA00023136"/>
    </source>
</evidence>
<name>A0A0C1QE94_9GAMM</name>
<dbReference type="GO" id="GO:0009279">
    <property type="term" value="C:cell outer membrane"/>
    <property type="evidence" value="ECO:0007669"/>
    <property type="project" value="UniProtKB-SubCell"/>
</dbReference>
<dbReference type="AlphaFoldDB" id="A0A0C1QE94"/>
<dbReference type="OrthoDB" id="5332150at2"/>
<dbReference type="Gene3D" id="2.40.170.20">
    <property type="entry name" value="TonB-dependent receptor, beta-barrel domain"/>
    <property type="match status" value="1"/>
</dbReference>
<dbReference type="RefSeq" id="WP_039609425.1">
    <property type="nucleotide sequence ID" value="NZ_JWIC01000005.1"/>
</dbReference>
<comment type="subcellular location">
    <subcellularLocation>
        <location evidence="1 9">Cell outer membrane</location>
        <topology evidence="1 9">Multi-pass membrane protein</topology>
    </subcellularLocation>
</comment>
<comment type="caution">
    <text evidence="14">The sequence shown here is derived from an EMBL/GenBank/DDBJ whole genome shotgun (WGS) entry which is preliminary data.</text>
</comment>
<dbReference type="InterPro" id="IPR010917">
    <property type="entry name" value="TonB_rcpt_CS"/>
</dbReference>
<evidence type="ECO:0000256" key="4">
    <source>
        <dbReference type="ARBA" id="ARBA00022692"/>
    </source>
</evidence>
<keyword evidence="5" id="KW-0732">Signal</keyword>
<dbReference type="InterPro" id="IPR012910">
    <property type="entry name" value="Plug_dom"/>
</dbReference>
<keyword evidence="2 9" id="KW-0813">Transport</keyword>
<dbReference type="InterPro" id="IPR036942">
    <property type="entry name" value="Beta-barrel_TonB_sf"/>
</dbReference>
<gene>
    <name evidence="14" type="ORF">JF50_10840</name>
</gene>
<proteinExistence type="inferred from homology"/>
<evidence type="ECO:0000256" key="10">
    <source>
        <dbReference type="PROSITE-ProRule" id="PRU10144"/>
    </source>
</evidence>
<dbReference type="InterPro" id="IPR010100">
    <property type="entry name" value="TonB-dep_Cu_rcpt"/>
</dbReference>
<accession>A0A0C1QE94</accession>
<dbReference type="GO" id="GO:0044718">
    <property type="term" value="P:siderophore transmembrane transport"/>
    <property type="evidence" value="ECO:0007669"/>
    <property type="project" value="TreeGrafter"/>
</dbReference>
<evidence type="ECO:0000256" key="2">
    <source>
        <dbReference type="ARBA" id="ARBA00022448"/>
    </source>
</evidence>
<keyword evidence="6 11" id="KW-0798">TonB box</keyword>
<dbReference type="PANTHER" id="PTHR30069:SF49">
    <property type="entry name" value="OUTER MEMBRANE PROTEIN C"/>
    <property type="match status" value="1"/>
</dbReference>
<evidence type="ECO:0000256" key="8">
    <source>
        <dbReference type="ARBA" id="ARBA00023237"/>
    </source>
</evidence>
<evidence type="ECO:0000256" key="11">
    <source>
        <dbReference type="RuleBase" id="RU003357"/>
    </source>
</evidence>
<keyword evidence="3 9" id="KW-1134">Transmembrane beta strand</keyword>
<evidence type="ECO:0000256" key="1">
    <source>
        <dbReference type="ARBA" id="ARBA00004571"/>
    </source>
</evidence>
<evidence type="ECO:0000256" key="6">
    <source>
        <dbReference type="ARBA" id="ARBA00023077"/>
    </source>
</evidence>
<keyword evidence="8 9" id="KW-0998">Cell outer membrane</keyword>
<evidence type="ECO:0000256" key="5">
    <source>
        <dbReference type="ARBA" id="ARBA00022729"/>
    </source>
</evidence>
<keyword evidence="14" id="KW-0675">Receptor</keyword>
<feature type="domain" description="TonB-dependent receptor plug" evidence="13">
    <location>
        <begin position="52"/>
        <end position="139"/>
    </location>
</feature>
<evidence type="ECO:0000256" key="9">
    <source>
        <dbReference type="PROSITE-ProRule" id="PRU01360"/>
    </source>
</evidence>
<evidence type="ECO:0000313" key="14">
    <source>
        <dbReference type="EMBL" id="KID57655.1"/>
    </source>
</evidence>
<dbReference type="Gene3D" id="2.170.130.10">
    <property type="entry name" value="TonB-dependent receptor, plug domain"/>
    <property type="match status" value="1"/>
</dbReference>
<dbReference type="GO" id="GO:0015344">
    <property type="term" value="F:siderophore uptake transmembrane transporter activity"/>
    <property type="evidence" value="ECO:0007669"/>
    <property type="project" value="TreeGrafter"/>
</dbReference>
<evidence type="ECO:0000313" key="15">
    <source>
        <dbReference type="Proteomes" id="UP000031327"/>
    </source>
</evidence>
<dbReference type="InterPro" id="IPR000531">
    <property type="entry name" value="Beta-barrel_TonB"/>
</dbReference>
<dbReference type="NCBIfam" id="TIGR01778">
    <property type="entry name" value="TonB-copper"/>
    <property type="match status" value="1"/>
</dbReference>
<organism evidence="14 15">
    <name type="scientific">Pseudoalteromonas luteoviolacea</name>
    <dbReference type="NCBI Taxonomy" id="43657"/>
    <lineage>
        <taxon>Bacteria</taxon>
        <taxon>Pseudomonadati</taxon>
        <taxon>Pseudomonadota</taxon>
        <taxon>Gammaproteobacteria</taxon>
        <taxon>Alteromonadales</taxon>
        <taxon>Pseudoalteromonadaceae</taxon>
        <taxon>Pseudoalteromonas</taxon>
    </lineage>
</organism>
<dbReference type="PROSITE" id="PS52016">
    <property type="entry name" value="TONB_DEPENDENT_REC_3"/>
    <property type="match status" value="1"/>
</dbReference>